<protein>
    <submittedName>
        <fullName evidence="2">Uncharacterized protein</fullName>
    </submittedName>
</protein>
<gene>
    <name evidence="2" type="ORF">SK128_000674</name>
</gene>
<evidence type="ECO:0000256" key="1">
    <source>
        <dbReference type="SAM" id="MobiDB-lite"/>
    </source>
</evidence>
<accession>A0AAN8XM66</accession>
<name>A0AAN8XM66_HALRR</name>
<dbReference type="EMBL" id="JAXCGZ010004002">
    <property type="protein sequence ID" value="KAK7082483.1"/>
    <property type="molecule type" value="Genomic_DNA"/>
</dbReference>
<dbReference type="Proteomes" id="UP001381693">
    <property type="component" value="Unassembled WGS sequence"/>
</dbReference>
<feature type="compositionally biased region" description="Polar residues" evidence="1">
    <location>
        <begin position="83"/>
        <end position="93"/>
    </location>
</feature>
<feature type="region of interest" description="Disordered" evidence="1">
    <location>
        <begin position="506"/>
        <end position="536"/>
    </location>
</feature>
<dbReference type="AlphaFoldDB" id="A0AAN8XM66"/>
<comment type="caution">
    <text evidence="2">The sequence shown here is derived from an EMBL/GenBank/DDBJ whole genome shotgun (WGS) entry which is preliminary data.</text>
</comment>
<feature type="compositionally biased region" description="Basic residues" evidence="1">
    <location>
        <begin position="506"/>
        <end position="517"/>
    </location>
</feature>
<feature type="compositionally biased region" description="Basic and acidic residues" evidence="1">
    <location>
        <begin position="525"/>
        <end position="536"/>
    </location>
</feature>
<feature type="region of interest" description="Disordered" evidence="1">
    <location>
        <begin position="157"/>
        <end position="190"/>
    </location>
</feature>
<evidence type="ECO:0000313" key="2">
    <source>
        <dbReference type="EMBL" id="KAK7082483.1"/>
    </source>
</evidence>
<sequence>MANESAKLVSEFTKLSDFSQDQTQVHLTLKESAITDKNGIKLRQSKINALYQEYYQAKTEKVPIEKLKKLLNKSKSLSRSSNDTCQKSRSLTPNHDDSSKNLLWNSNSSFQKLEGHPRNEDILKNSPWISQKNIQVSQYQLESEDVISTQSLNTNRENYQCQPLDTVTSASSKSPKDPKITLQLSPEQNQVESLSNASSWDSCMEQDFDTLILNSTRICKEVNLHSNLTITDENLKELTNQVQNIESNTISTKKSFRHLETQDSLIPADEGVRGSQKEMPFVPVSSTAEGISTQFQMAEAVSCEEMDEWDRKEYEWRFKFNPQRAKKIRNVKHFESKKIHNVKHFESRKNRKAMLNISNPEIRKAMLNISNPEKKIRSVKRFEYRKWTRSLLRKFSYGMLHLPSPVFRFLLWCKYVARYLSASDRFRVLLTSATIFMCILLLSIPHVPERMLGIRSPQRVLEMFVENQDNSSNVSLPAMLQAVHNNSHSLHKRHIPHKFWAKARPHNKFRKKRRNHRPPLVPPVQEKEHKPGLQAI</sequence>
<feature type="compositionally biased region" description="Polar residues" evidence="1">
    <location>
        <begin position="157"/>
        <end position="173"/>
    </location>
</feature>
<feature type="region of interest" description="Disordered" evidence="1">
    <location>
        <begin position="78"/>
        <end position="103"/>
    </location>
</feature>
<keyword evidence="3" id="KW-1185">Reference proteome</keyword>
<proteinExistence type="predicted"/>
<evidence type="ECO:0000313" key="3">
    <source>
        <dbReference type="Proteomes" id="UP001381693"/>
    </source>
</evidence>
<reference evidence="2 3" key="1">
    <citation type="submission" date="2023-11" db="EMBL/GenBank/DDBJ databases">
        <title>Halocaridina rubra genome assembly.</title>
        <authorList>
            <person name="Smith C."/>
        </authorList>
    </citation>
    <scope>NUCLEOTIDE SEQUENCE [LARGE SCALE GENOMIC DNA]</scope>
    <source>
        <strain evidence="2">EP-1</strain>
        <tissue evidence="2">Whole</tissue>
    </source>
</reference>
<organism evidence="2 3">
    <name type="scientific">Halocaridina rubra</name>
    <name type="common">Hawaiian red shrimp</name>
    <dbReference type="NCBI Taxonomy" id="373956"/>
    <lineage>
        <taxon>Eukaryota</taxon>
        <taxon>Metazoa</taxon>
        <taxon>Ecdysozoa</taxon>
        <taxon>Arthropoda</taxon>
        <taxon>Crustacea</taxon>
        <taxon>Multicrustacea</taxon>
        <taxon>Malacostraca</taxon>
        <taxon>Eumalacostraca</taxon>
        <taxon>Eucarida</taxon>
        <taxon>Decapoda</taxon>
        <taxon>Pleocyemata</taxon>
        <taxon>Caridea</taxon>
        <taxon>Atyoidea</taxon>
        <taxon>Atyidae</taxon>
        <taxon>Halocaridina</taxon>
    </lineage>
</organism>